<keyword evidence="3" id="KW-0238">DNA-binding</keyword>
<evidence type="ECO:0000256" key="6">
    <source>
        <dbReference type="PROSITE-ProRule" id="PRU00169"/>
    </source>
</evidence>
<dbReference type="SMART" id="SM00342">
    <property type="entry name" value="HTH_ARAC"/>
    <property type="match status" value="1"/>
</dbReference>
<dbReference type="InterPro" id="IPR018062">
    <property type="entry name" value="HTH_AraC-typ_CS"/>
</dbReference>
<dbReference type="Gene3D" id="1.10.10.60">
    <property type="entry name" value="Homeodomain-like"/>
    <property type="match status" value="2"/>
</dbReference>
<evidence type="ECO:0000313" key="10">
    <source>
        <dbReference type="Proteomes" id="UP000237947"/>
    </source>
</evidence>
<evidence type="ECO:0000259" key="8">
    <source>
        <dbReference type="PROSITE" id="PS50110"/>
    </source>
</evidence>
<keyword evidence="4" id="KW-0804">Transcription</keyword>
<dbReference type="InterPro" id="IPR011006">
    <property type="entry name" value="CheY-like_superfamily"/>
</dbReference>
<dbReference type="PRINTS" id="PR00032">
    <property type="entry name" value="HTHARAC"/>
</dbReference>
<sequence length="491" mass="56561">MENLLNIIVCGDSRSGLRSSLNGVDWAACGFNLLSFSKDAQEVIQFLEDGQSLDLLITDVHAGSKNGLELIEKVNELSSETKSILVSGHPDFSSAKRGIELGIEALMMKPINKDRFIRALNDVRIKIHRERDIILKNDNLIDWIRNNDLSKLRNELKNYENPIFLVSNGAEIKAEIDLKPGLYGQLTSCTWVYLVDHAWIFNQSYKYSESLKGIGIQEINKRNDNYKLKLMNAYKLSWQFFMSPTKQGPKITYRDAHPDNLFWFYKRIGDVYYALLSLMNNAISLNDAENIIDASFNEFENMDTNTLTIREAFNLNSLFLIRQKELYDEQSFSWILGLDVYENFCNKYLNLYNLLRIVRSSIKESCANIVKSAVPNSHMSAGESLLEYIREHFREPVDLVSASNAVGYSDSYASEKLRELTGMNFTEYLTYIRMKEASSLLDNTDLSVNEISYLVGYQDPAYFRRIFKKNMETTPSEFRERPDGINERGRE</sequence>
<dbReference type="OrthoDB" id="324626at2"/>
<dbReference type="Proteomes" id="UP000237947">
    <property type="component" value="Chromosome"/>
</dbReference>
<evidence type="ECO:0000256" key="2">
    <source>
        <dbReference type="ARBA" id="ARBA00023015"/>
    </source>
</evidence>
<feature type="domain" description="HTH araC/xylS-type" evidence="7">
    <location>
        <begin position="383"/>
        <end position="481"/>
    </location>
</feature>
<evidence type="ECO:0000259" key="7">
    <source>
        <dbReference type="PROSITE" id="PS01124"/>
    </source>
</evidence>
<name>A0A2S0KLF9_9FIRM</name>
<gene>
    <name evidence="9" type="ORF">C5Q98_00785</name>
</gene>
<keyword evidence="2" id="KW-0805">Transcription regulation</keyword>
<dbReference type="KEGG" id="fsa:C5Q98_00785"/>
<dbReference type="PROSITE" id="PS00041">
    <property type="entry name" value="HTH_ARAC_FAMILY_1"/>
    <property type="match status" value="1"/>
</dbReference>
<dbReference type="InterPro" id="IPR009057">
    <property type="entry name" value="Homeodomain-like_sf"/>
</dbReference>
<dbReference type="PROSITE" id="PS50110">
    <property type="entry name" value="RESPONSE_REGULATORY"/>
    <property type="match status" value="1"/>
</dbReference>
<dbReference type="SMART" id="SM00448">
    <property type="entry name" value="REC"/>
    <property type="match status" value="1"/>
</dbReference>
<dbReference type="Gene3D" id="3.40.50.2300">
    <property type="match status" value="1"/>
</dbReference>
<dbReference type="GO" id="GO:0003700">
    <property type="term" value="F:DNA-binding transcription factor activity"/>
    <property type="evidence" value="ECO:0007669"/>
    <property type="project" value="InterPro"/>
</dbReference>
<dbReference type="PANTHER" id="PTHR43280">
    <property type="entry name" value="ARAC-FAMILY TRANSCRIPTIONAL REGULATOR"/>
    <property type="match status" value="1"/>
</dbReference>
<dbReference type="InterPro" id="IPR018060">
    <property type="entry name" value="HTH_AraC"/>
</dbReference>
<dbReference type="SUPFAM" id="SSF46689">
    <property type="entry name" value="Homeodomain-like"/>
    <property type="match status" value="1"/>
</dbReference>
<dbReference type="AlphaFoldDB" id="A0A2S0KLF9"/>
<evidence type="ECO:0000313" key="9">
    <source>
        <dbReference type="EMBL" id="AVM41854.1"/>
    </source>
</evidence>
<evidence type="ECO:0000256" key="1">
    <source>
        <dbReference type="ARBA" id="ARBA00018672"/>
    </source>
</evidence>
<comment type="function">
    <text evidence="5">May play the central regulatory role in sporulation. It may be an element of the effector pathway responsible for the activation of sporulation genes in response to nutritional stress. Spo0A may act in concert with spo0H (a sigma factor) to control the expression of some genes that are critical to the sporulation process.</text>
</comment>
<proteinExistence type="predicted"/>
<evidence type="ECO:0000256" key="5">
    <source>
        <dbReference type="ARBA" id="ARBA00024867"/>
    </source>
</evidence>
<reference evidence="10" key="1">
    <citation type="submission" date="2018-02" db="EMBL/GenBank/DDBJ databases">
        <authorList>
            <person name="Holder M.E."/>
            <person name="Ajami N.J."/>
            <person name="Petrosino J.F."/>
        </authorList>
    </citation>
    <scope>NUCLEOTIDE SEQUENCE [LARGE SCALE GENOMIC DNA]</scope>
    <source>
        <strain evidence="10">CCUG 47711</strain>
    </source>
</reference>
<dbReference type="EMBL" id="CP027226">
    <property type="protein sequence ID" value="AVM41854.1"/>
    <property type="molecule type" value="Genomic_DNA"/>
</dbReference>
<feature type="modified residue" description="4-aspartylphosphate" evidence="6">
    <location>
        <position position="59"/>
    </location>
</feature>
<keyword evidence="10" id="KW-1185">Reference proteome</keyword>
<accession>A0A2S0KLF9</accession>
<dbReference type="InterPro" id="IPR020449">
    <property type="entry name" value="Tscrpt_reg_AraC-type_HTH"/>
</dbReference>
<dbReference type="Pfam" id="PF12833">
    <property type="entry name" value="HTH_18"/>
    <property type="match status" value="1"/>
</dbReference>
<dbReference type="Pfam" id="PF00072">
    <property type="entry name" value="Response_reg"/>
    <property type="match status" value="1"/>
</dbReference>
<dbReference type="SUPFAM" id="SSF52172">
    <property type="entry name" value="CheY-like"/>
    <property type="match status" value="1"/>
</dbReference>
<dbReference type="GO" id="GO:0000160">
    <property type="term" value="P:phosphorelay signal transduction system"/>
    <property type="evidence" value="ECO:0007669"/>
    <property type="project" value="InterPro"/>
</dbReference>
<feature type="domain" description="Response regulatory" evidence="8">
    <location>
        <begin position="6"/>
        <end position="124"/>
    </location>
</feature>
<organism evidence="9 10">
    <name type="scientific">Fastidiosipila sanguinis</name>
    <dbReference type="NCBI Taxonomy" id="236753"/>
    <lineage>
        <taxon>Bacteria</taxon>
        <taxon>Bacillati</taxon>
        <taxon>Bacillota</taxon>
        <taxon>Clostridia</taxon>
        <taxon>Eubacteriales</taxon>
        <taxon>Oscillospiraceae</taxon>
        <taxon>Fastidiosipila</taxon>
    </lineage>
</organism>
<dbReference type="GO" id="GO:0043565">
    <property type="term" value="F:sequence-specific DNA binding"/>
    <property type="evidence" value="ECO:0007669"/>
    <property type="project" value="InterPro"/>
</dbReference>
<keyword evidence="6" id="KW-0597">Phosphoprotein</keyword>
<dbReference type="InterPro" id="IPR001789">
    <property type="entry name" value="Sig_transdc_resp-reg_receiver"/>
</dbReference>
<evidence type="ECO:0000256" key="4">
    <source>
        <dbReference type="ARBA" id="ARBA00023163"/>
    </source>
</evidence>
<dbReference type="PROSITE" id="PS01124">
    <property type="entry name" value="HTH_ARAC_FAMILY_2"/>
    <property type="match status" value="1"/>
</dbReference>
<dbReference type="PANTHER" id="PTHR43280:SF2">
    <property type="entry name" value="HTH-TYPE TRANSCRIPTIONAL REGULATOR EXSA"/>
    <property type="match status" value="1"/>
</dbReference>
<evidence type="ECO:0000256" key="3">
    <source>
        <dbReference type="ARBA" id="ARBA00023125"/>
    </source>
</evidence>
<dbReference type="RefSeq" id="WP_106011842.1">
    <property type="nucleotide sequence ID" value="NZ_CP027226.1"/>
</dbReference>
<protein>
    <recommendedName>
        <fullName evidence="1">Stage 0 sporulation protein A homolog</fullName>
    </recommendedName>
</protein>